<name>A0A1J5QM41_9ZZZZ</name>
<protein>
    <submittedName>
        <fullName evidence="2">Bacterial dynamin-like protein</fullName>
        <ecNumber evidence="2">3.6.5.5</ecNumber>
    </submittedName>
</protein>
<dbReference type="PANTHER" id="PTHR43681">
    <property type="entry name" value="TRANSMEMBRANE GTPASE FZO"/>
    <property type="match status" value="1"/>
</dbReference>
<accession>A0A1J5QM41</accession>
<keyword evidence="2" id="KW-0378">Hydrolase</keyword>
<dbReference type="SUPFAM" id="SSF52540">
    <property type="entry name" value="P-loop containing nucleoside triphosphate hydrolases"/>
    <property type="match status" value="1"/>
</dbReference>
<dbReference type="CDD" id="cd09912">
    <property type="entry name" value="DLP_2"/>
    <property type="match status" value="1"/>
</dbReference>
<dbReference type="GO" id="GO:0016787">
    <property type="term" value="F:hydrolase activity"/>
    <property type="evidence" value="ECO:0007669"/>
    <property type="project" value="UniProtKB-KW"/>
</dbReference>
<reference evidence="2" key="1">
    <citation type="submission" date="2016-10" db="EMBL/GenBank/DDBJ databases">
        <title>Sequence of Gallionella enrichment culture.</title>
        <authorList>
            <person name="Poehlein A."/>
            <person name="Muehling M."/>
            <person name="Daniel R."/>
        </authorList>
    </citation>
    <scope>NUCLEOTIDE SEQUENCE</scope>
</reference>
<dbReference type="Gene3D" id="3.40.50.300">
    <property type="entry name" value="P-loop containing nucleotide triphosphate hydrolases"/>
    <property type="match status" value="1"/>
</dbReference>
<evidence type="ECO:0000313" key="2">
    <source>
        <dbReference type="EMBL" id="OIQ84574.1"/>
    </source>
</evidence>
<dbReference type="InterPro" id="IPR051943">
    <property type="entry name" value="TRAFAC_Dynamin-like_GTPase"/>
</dbReference>
<dbReference type="EC" id="3.6.5.5" evidence="2"/>
<dbReference type="Pfam" id="PF00350">
    <property type="entry name" value="Dynamin_N"/>
    <property type="match status" value="1"/>
</dbReference>
<dbReference type="InterPro" id="IPR045063">
    <property type="entry name" value="Dynamin_N"/>
</dbReference>
<evidence type="ECO:0000259" key="1">
    <source>
        <dbReference type="Pfam" id="PF00350"/>
    </source>
</evidence>
<dbReference type="AlphaFoldDB" id="A0A1J5QM41"/>
<sequence length="598" mass="65868">MVVSEPSLSLGDVLDQAKAVLTSTEMPLPSLMRVNDLRARLAENRLHVAVLGQFKRGKSSFLNALLGADVLPTAVLPLTSIPVFLSAAKTPSLFVHYSSGAEERTEGLAVEAFRERLHAVATEEANPHNRLGVVKIEVGFAAPLLADGVVLIDTPGIGSTHHHNTDTTLQVLPQCDVGLFVLSPDPPVTETEIAFLSEVCSHVPRLVFVLNKIDILTEEERVKVTSFLTEVLRDHLAEKVSPEIYSLSARQASLAQSQGDELGLVKSSLPSFVADVIVPLAAQKAELLDLALTGRMRAVLAAARLDIDLAVRAQKMPLQQLGDCLSSFQRLLPRFEVQRQTAQDLLAGDRKRVLATLEDAAEKLRRRANDYLANVIEVAFASSAENPEVAARQMLGAAILDFFDRELEGLSQSFTTDIRDMFIPHQKRAAALVEAVIKAATDLLEISWHMEADGITFDLSRQPYWVTQEMVGNLSPLSAGFFDRMLPRSVRLTRSRRRLLADASVLVTRNVENLRWATLQNVETSFRRFAQDLDQGLVEAIEITHGAIARIYSRREAAVDQVDPMLERLSVVATRLRTLEERATELADVAMRHVTLKG</sequence>
<gene>
    <name evidence="2" type="ORF">GALL_336120</name>
</gene>
<dbReference type="EMBL" id="MLJW01000608">
    <property type="protein sequence ID" value="OIQ84574.1"/>
    <property type="molecule type" value="Genomic_DNA"/>
</dbReference>
<organism evidence="2">
    <name type="scientific">mine drainage metagenome</name>
    <dbReference type="NCBI Taxonomy" id="410659"/>
    <lineage>
        <taxon>unclassified sequences</taxon>
        <taxon>metagenomes</taxon>
        <taxon>ecological metagenomes</taxon>
    </lineage>
</organism>
<comment type="caution">
    <text evidence="2">The sequence shown here is derived from an EMBL/GenBank/DDBJ whole genome shotgun (WGS) entry which is preliminary data.</text>
</comment>
<proteinExistence type="predicted"/>
<dbReference type="PANTHER" id="PTHR43681:SF1">
    <property type="entry name" value="SARCALUMENIN"/>
    <property type="match status" value="1"/>
</dbReference>
<feature type="domain" description="Dynamin N-terminal" evidence="1">
    <location>
        <begin position="48"/>
        <end position="212"/>
    </location>
</feature>
<dbReference type="InterPro" id="IPR027417">
    <property type="entry name" value="P-loop_NTPase"/>
</dbReference>